<dbReference type="GO" id="GO:0005681">
    <property type="term" value="C:spliceosomal complex"/>
    <property type="evidence" value="ECO:0007669"/>
    <property type="project" value="UniProtKB-KW"/>
</dbReference>
<feature type="compositionally biased region" description="Basic and acidic residues" evidence="18">
    <location>
        <begin position="154"/>
        <end position="174"/>
    </location>
</feature>
<name>A0A8C5LIR8_JACJA</name>
<sequence>MADRRRQHASQDTEDEESAASGSDSGGSPGRGGGGSCGGSAGGGGSGSLPSQRGGRAGGLHLRRAESGGAKSADESECESEDGMEGDANDAANSSAKEEKGEEKPEGKGTVTGERQSGDGQVSTQSSIGGLDEGSQLLIRSKESFVFQESTEPVENKVGKKGPKHLDDDEDRKNPAYIPRKGLFFEHDLRGQTQEEEVRPKGRQRKLWKDEGRWEHDKFREDEQAPKSRQELIALYGYDIRSAHNPDDIKPRRIRKPRFGSPPQRDPNWTGERSNKAHRHQGPVGTVPPRTFINRNAAGTGRMSAPRNYSRSGGFKEGRTGFRPVEAGGQYGGRSGETGKHEANYRSRRLEQTPLRDPSPEADGPVLGTPEKEEAASEAPGMAPDTTPPAPDRPIEKKSYSRARRTRTKVGDAVKATEEVPPPPEGPTSEPAVSETTAPPAAKTGNWEAPVDSSTNGLEQDMAQLNIAEQNWSPGQPSFLQPRELRGMPNHIHMGAGPPPQFNRMEEMGVQGGRAKRYSSQRQRPVPEPPAPPVHISLMEGHYYDPLQFQGPIYTHGDSPAPLPPQGMIVQPEMHLPHPGLHPHQTPAPLPNPGLYPPPVSMSPGQPPPQQLLAPAYFSAPGVMNFGSPSYPYAPGTLPPPPPPHLYPNTQAPSQVYGGVTYYNPAQQQVQPKPSPPRRTPQPVSIKPPPPEVVSRGSS</sequence>
<dbReference type="GO" id="GO:0035145">
    <property type="term" value="C:exon-exon junction complex"/>
    <property type="evidence" value="ECO:0007669"/>
    <property type="project" value="InterPro"/>
</dbReference>
<dbReference type="GO" id="GO:0016607">
    <property type="term" value="C:nuclear speck"/>
    <property type="evidence" value="ECO:0007669"/>
    <property type="project" value="UniProtKB-SubCell"/>
</dbReference>
<feature type="region of interest" description="Disordered" evidence="18">
    <location>
        <begin position="629"/>
        <end position="699"/>
    </location>
</feature>
<dbReference type="PANTHER" id="PTHR13434">
    <property type="entry name" value="PROTEIN CASC3"/>
    <property type="match status" value="1"/>
</dbReference>
<organism evidence="20 21">
    <name type="scientific">Jaculus jaculus</name>
    <name type="common">Lesser Egyptian jerboa</name>
    <dbReference type="NCBI Taxonomy" id="51337"/>
    <lineage>
        <taxon>Eukaryota</taxon>
        <taxon>Metazoa</taxon>
        <taxon>Chordata</taxon>
        <taxon>Craniata</taxon>
        <taxon>Vertebrata</taxon>
        <taxon>Euteleostomi</taxon>
        <taxon>Mammalia</taxon>
        <taxon>Eutheria</taxon>
        <taxon>Euarchontoglires</taxon>
        <taxon>Glires</taxon>
        <taxon>Rodentia</taxon>
        <taxon>Myomorpha</taxon>
        <taxon>Dipodoidea</taxon>
        <taxon>Dipodidae</taxon>
        <taxon>Dipodinae</taxon>
        <taxon>Jaculus</taxon>
    </lineage>
</organism>
<dbReference type="AlphaFoldDB" id="A0A8C5LIR8"/>
<keyword evidence="15" id="KW-0508">mRNA splicing</keyword>
<feature type="compositionally biased region" description="Basic and acidic residues" evidence="18">
    <location>
        <begin position="96"/>
        <end position="107"/>
    </location>
</feature>
<dbReference type="GO" id="GO:0000184">
    <property type="term" value="P:nuclear-transcribed mRNA catabolic process, nonsense-mediated decay"/>
    <property type="evidence" value="ECO:0007669"/>
    <property type="project" value="UniProtKB-KW"/>
</dbReference>
<feature type="region of interest" description="Disordered" evidence="18">
    <location>
        <begin position="238"/>
        <end position="455"/>
    </location>
</feature>
<keyword evidence="7" id="KW-0813">Transport</keyword>
<dbReference type="PANTHER" id="PTHR13434:SF0">
    <property type="entry name" value="PROTEIN CASC3"/>
    <property type="match status" value="1"/>
</dbReference>
<evidence type="ECO:0000256" key="10">
    <source>
        <dbReference type="ARBA" id="ARBA00022728"/>
    </source>
</evidence>
<evidence type="ECO:0000313" key="20">
    <source>
        <dbReference type="Ensembl" id="ENSJJAP00000023901.1"/>
    </source>
</evidence>
<dbReference type="GO" id="GO:0003729">
    <property type="term" value="F:mRNA binding"/>
    <property type="evidence" value="ECO:0007669"/>
    <property type="project" value="InterPro"/>
</dbReference>
<dbReference type="InterPro" id="IPR028544">
    <property type="entry name" value="CASC3"/>
</dbReference>
<feature type="region of interest" description="Disordered" evidence="18">
    <location>
        <begin position="1"/>
        <end position="209"/>
    </location>
</feature>
<accession>A0A8C5LIR8</accession>
<dbReference type="InterPro" id="IPR018545">
    <property type="entry name" value="Btz_dom"/>
</dbReference>
<dbReference type="SMART" id="SM01044">
    <property type="entry name" value="Btz"/>
    <property type="match status" value="1"/>
</dbReference>
<keyword evidence="8" id="KW-0963">Cytoplasm</keyword>
<feature type="compositionally biased region" description="Pro residues" evidence="18">
    <location>
        <begin position="637"/>
        <end position="646"/>
    </location>
</feature>
<evidence type="ECO:0000256" key="4">
    <source>
        <dbReference type="ARBA" id="ARBA00004556"/>
    </source>
</evidence>
<comment type="similarity">
    <text evidence="5">Belongs to the CASC3 family.</text>
</comment>
<keyword evidence="14" id="KW-0866">Nonsense-mediated mRNA decay</keyword>
<evidence type="ECO:0000259" key="19">
    <source>
        <dbReference type="SMART" id="SM01044"/>
    </source>
</evidence>
<dbReference type="GO" id="GO:0051028">
    <property type="term" value="P:mRNA transport"/>
    <property type="evidence" value="ECO:0007669"/>
    <property type="project" value="UniProtKB-KW"/>
</dbReference>
<evidence type="ECO:0000256" key="3">
    <source>
        <dbReference type="ARBA" id="ARBA00004324"/>
    </source>
</evidence>
<evidence type="ECO:0000256" key="13">
    <source>
        <dbReference type="ARBA" id="ARBA00022884"/>
    </source>
</evidence>
<dbReference type="GO" id="GO:0030425">
    <property type="term" value="C:dendrite"/>
    <property type="evidence" value="ECO:0007669"/>
    <property type="project" value="UniProtKB-SubCell"/>
</dbReference>
<evidence type="ECO:0000256" key="11">
    <source>
        <dbReference type="ARBA" id="ARBA00022816"/>
    </source>
</evidence>
<dbReference type="Pfam" id="PF09405">
    <property type="entry name" value="Btz"/>
    <property type="match status" value="1"/>
</dbReference>
<keyword evidence="11" id="KW-0509">mRNA transport</keyword>
<reference evidence="20" key="2">
    <citation type="submission" date="2025-09" db="UniProtKB">
        <authorList>
            <consortium name="Ensembl"/>
        </authorList>
    </citation>
    <scope>IDENTIFICATION</scope>
</reference>
<feature type="compositionally biased region" description="Basic and acidic residues" evidence="18">
    <location>
        <begin position="337"/>
        <end position="351"/>
    </location>
</feature>
<evidence type="ECO:0000256" key="16">
    <source>
        <dbReference type="ARBA" id="ARBA00023242"/>
    </source>
</evidence>
<protein>
    <recommendedName>
        <fullName evidence="6">Protein CASC3</fullName>
    </recommendedName>
</protein>
<evidence type="ECO:0000256" key="1">
    <source>
        <dbReference type="ARBA" id="ARBA00004210"/>
    </source>
</evidence>
<keyword evidence="12" id="KW-0810">Translation regulation</keyword>
<evidence type="ECO:0000256" key="9">
    <source>
        <dbReference type="ARBA" id="ARBA00022664"/>
    </source>
</evidence>
<feature type="compositionally biased region" description="Gly residues" evidence="18">
    <location>
        <begin position="24"/>
        <end position="47"/>
    </location>
</feature>
<evidence type="ECO:0000256" key="8">
    <source>
        <dbReference type="ARBA" id="ARBA00022490"/>
    </source>
</evidence>
<feature type="domain" description="Btz" evidence="19">
    <location>
        <begin position="141"/>
        <end position="245"/>
    </location>
</feature>
<dbReference type="GO" id="GO:0006397">
    <property type="term" value="P:mRNA processing"/>
    <property type="evidence" value="ECO:0007669"/>
    <property type="project" value="UniProtKB-KW"/>
</dbReference>
<dbReference type="Ensembl" id="ENSJJAT00000030479.1">
    <property type="protein sequence ID" value="ENSJJAP00000023901.1"/>
    <property type="gene ID" value="ENSJJAG00000023525.1"/>
</dbReference>
<feature type="region of interest" description="Disordered" evidence="18">
    <location>
        <begin position="488"/>
        <end position="533"/>
    </location>
</feature>
<evidence type="ECO:0000313" key="21">
    <source>
        <dbReference type="Proteomes" id="UP000694385"/>
    </source>
</evidence>
<proteinExistence type="inferred from homology"/>
<dbReference type="GO" id="GO:0006417">
    <property type="term" value="P:regulation of translation"/>
    <property type="evidence" value="ECO:0007669"/>
    <property type="project" value="UniProtKB-KW"/>
</dbReference>
<evidence type="ECO:0000256" key="6">
    <source>
        <dbReference type="ARBA" id="ARBA00019964"/>
    </source>
</evidence>
<keyword evidence="21" id="KW-1185">Reference proteome</keyword>
<dbReference type="Proteomes" id="UP000694385">
    <property type="component" value="Unassembled WGS sequence"/>
</dbReference>
<feature type="compositionally biased region" description="Basic and acidic residues" evidence="18">
    <location>
        <begin position="409"/>
        <end position="418"/>
    </location>
</feature>
<evidence type="ECO:0000256" key="5">
    <source>
        <dbReference type="ARBA" id="ARBA00009548"/>
    </source>
</evidence>
<evidence type="ECO:0000256" key="12">
    <source>
        <dbReference type="ARBA" id="ARBA00022845"/>
    </source>
</evidence>
<feature type="compositionally biased region" description="Acidic residues" evidence="18">
    <location>
        <begin position="75"/>
        <end position="88"/>
    </location>
</feature>
<keyword evidence="9" id="KW-0507">mRNA processing</keyword>
<comment type="subcellular location">
    <subcellularLocation>
        <location evidence="2">Cell projection</location>
        <location evidence="2">Dendrite</location>
    </subcellularLocation>
    <subcellularLocation>
        <location evidence="1">Cytoplasm</location>
        <location evidence="1">Stress granule</location>
    </subcellularLocation>
    <subcellularLocation>
        <location evidence="4">Cytoplasm</location>
        <location evidence="4">Perinuclear region</location>
    </subcellularLocation>
    <subcellularLocation>
        <location evidence="3">Nucleus speckle</location>
    </subcellularLocation>
</comment>
<feature type="compositionally biased region" description="Polar residues" evidence="18">
    <location>
        <begin position="118"/>
        <end position="128"/>
    </location>
</feature>
<keyword evidence="13" id="KW-0694">RNA-binding</keyword>
<keyword evidence="16" id="KW-0539">Nucleus</keyword>
<feature type="compositionally biased region" description="Pro residues" evidence="18">
    <location>
        <begin position="673"/>
        <end position="692"/>
    </location>
</feature>
<dbReference type="GO" id="GO:0048471">
    <property type="term" value="C:perinuclear region of cytoplasm"/>
    <property type="evidence" value="ECO:0007669"/>
    <property type="project" value="UniProtKB-SubCell"/>
</dbReference>
<evidence type="ECO:0000256" key="14">
    <source>
        <dbReference type="ARBA" id="ARBA00023161"/>
    </source>
</evidence>
<evidence type="ECO:0000256" key="2">
    <source>
        <dbReference type="ARBA" id="ARBA00004279"/>
    </source>
</evidence>
<evidence type="ECO:0000256" key="7">
    <source>
        <dbReference type="ARBA" id="ARBA00022448"/>
    </source>
</evidence>
<evidence type="ECO:0000256" key="15">
    <source>
        <dbReference type="ARBA" id="ARBA00023187"/>
    </source>
</evidence>
<dbReference type="GO" id="GO:0010494">
    <property type="term" value="C:cytoplasmic stress granule"/>
    <property type="evidence" value="ECO:0007669"/>
    <property type="project" value="UniProtKB-SubCell"/>
</dbReference>
<keyword evidence="17" id="KW-0966">Cell projection</keyword>
<dbReference type="GeneTree" id="ENSGT00390000006930"/>
<gene>
    <name evidence="20" type="primary">Casc3</name>
</gene>
<evidence type="ECO:0000256" key="18">
    <source>
        <dbReference type="SAM" id="MobiDB-lite"/>
    </source>
</evidence>
<keyword evidence="10" id="KW-0747">Spliceosome</keyword>
<feature type="compositionally biased region" description="Basic and acidic residues" evidence="18">
    <location>
        <begin position="241"/>
        <end position="251"/>
    </location>
</feature>
<evidence type="ECO:0000256" key="17">
    <source>
        <dbReference type="ARBA" id="ARBA00023273"/>
    </source>
</evidence>
<dbReference type="GO" id="GO:0008380">
    <property type="term" value="P:RNA splicing"/>
    <property type="evidence" value="ECO:0007669"/>
    <property type="project" value="UniProtKB-KW"/>
</dbReference>
<reference evidence="20" key="1">
    <citation type="submission" date="2025-08" db="UniProtKB">
        <authorList>
            <consortium name="Ensembl"/>
        </authorList>
    </citation>
    <scope>IDENTIFICATION</scope>
</reference>